<dbReference type="Gene3D" id="3.30.1360.120">
    <property type="entry name" value="Probable tRNA modification gtpase trme, domain 1"/>
    <property type="match status" value="1"/>
</dbReference>
<gene>
    <name evidence="7" type="ORF">CVLEPA_LOCUS18403</name>
</gene>
<comment type="similarity">
    <text evidence="1 5">Belongs to the TRAFAC class TrmE-Era-EngA-EngB-Septin-like GTPase superfamily. TrmE GTPase family.</text>
</comment>
<protein>
    <recommendedName>
        <fullName evidence="6">TrmE-type G domain-containing protein</fullName>
    </recommendedName>
</protein>
<dbReference type="Pfam" id="PF01926">
    <property type="entry name" value="MMR_HSR1"/>
    <property type="match status" value="1"/>
</dbReference>
<dbReference type="InterPro" id="IPR027266">
    <property type="entry name" value="TrmE/GcvT-like"/>
</dbReference>
<dbReference type="Pfam" id="PF10396">
    <property type="entry name" value="TrmE_N"/>
    <property type="match status" value="1"/>
</dbReference>
<keyword evidence="2 5" id="KW-0819">tRNA processing</keyword>
<dbReference type="PANTHER" id="PTHR42714">
    <property type="entry name" value="TRNA MODIFICATION GTPASE GTPBP3"/>
    <property type="match status" value="1"/>
</dbReference>
<dbReference type="Gene3D" id="3.40.50.300">
    <property type="entry name" value="P-loop containing nucleotide triphosphate hydrolases"/>
    <property type="match status" value="1"/>
</dbReference>
<dbReference type="InterPro" id="IPR005225">
    <property type="entry name" value="Small_GTP-bd"/>
</dbReference>
<dbReference type="EMBL" id="CAWYQH010000102">
    <property type="protein sequence ID" value="CAK8686473.1"/>
    <property type="molecule type" value="Genomic_DNA"/>
</dbReference>
<keyword evidence="8" id="KW-1185">Reference proteome</keyword>
<evidence type="ECO:0000256" key="2">
    <source>
        <dbReference type="ARBA" id="ARBA00022694"/>
    </source>
</evidence>
<dbReference type="InterPro" id="IPR027368">
    <property type="entry name" value="MnmE_dom2"/>
</dbReference>
<dbReference type="NCBIfam" id="NF003661">
    <property type="entry name" value="PRK05291.1-3"/>
    <property type="match status" value="1"/>
</dbReference>
<dbReference type="SUPFAM" id="SSF52540">
    <property type="entry name" value="P-loop containing nucleoside triphosphate hydrolases"/>
    <property type="match status" value="1"/>
</dbReference>
<dbReference type="PANTHER" id="PTHR42714:SF2">
    <property type="entry name" value="TRNA MODIFICATION GTPASE GTPBP3, MITOCHONDRIAL"/>
    <property type="match status" value="1"/>
</dbReference>
<dbReference type="InterPro" id="IPR025867">
    <property type="entry name" value="MnmE_helical"/>
</dbReference>
<name>A0ABP0G4M9_CLALP</name>
<sequence>MKTLNFLSKRFLEQCKTVCVNRIVVDYQRFGFHDFKQNDTIFALSSGFGKCGVAVIRVSGDHTKQVIKEITGCKNLPKPRQAFVSKLRHPKTQVMLDRALVMWFSAPNSFTGEDICEFQVHGGPAVIASVLNALSSIKGLRPAAAGDYTKRAFLNNKLDLTEVEGLGDLIHAETEAQRRQALHQMEGSLSVLYKQWSKDLLKCTAHVEAYIDFSEDQGLHNDLLGNVKNEVKELLQKIRKHLLDKHRGEILRSGVRVAIVGEPNVGKSSLLNAIIQRPAAIVSPIAGTTRDVIETSLDIEGYPVLISDTAGLRDSSNAIEQEGIIRAHKKAEQADLVIFMVDGQNLKNDVNLEEFLVQHAFKLGIELSIRAENVVVIVNKTDLISSGLLSELESFKRFPIILLSCETFDGFSGFMNLFTKMVQSLCGVTALGEIPSVTQQRHRDHLTSCIEYLESSLNITEQDIVIAAEYLRMALNEIGKISGKVGAEEILDVIFKDFCIGK</sequence>
<evidence type="ECO:0000256" key="5">
    <source>
        <dbReference type="RuleBase" id="RU003313"/>
    </source>
</evidence>
<dbReference type="CDD" id="cd04164">
    <property type="entry name" value="trmE"/>
    <property type="match status" value="1"/>
</dbReference>
<keyword evidence="3 5" id="KW-0547">Nucleotide-binding</keyword>
<dbReference type="PROSITE" id="PS51709">
    <property type="entry name" value="G_TRME"/>
    <property type="match status" value="1"/>
</dbReference>
<dbReference type="Gene3D" id="1.20.120.430">
    <property type="entry name" value="tRNA modification GTPase MnmE domain 2"/>
    <property type="match status" value="1"/>
</dbReference>
<evidence type="ECO:0000256" key="4">
    <source>
        <dbReference type="ARBA" id="ARBA00023134"/>
    </source>
</evidence>
<dbReference type="NCBIfam" id="TIGR00231">
    <property type="entry name" value="small_GTP"/>
    <property type="match status" value="1"/>
</dbReference>
<dbReference type="Pfam" id="PF12631">
    <property type="entry name" value="MnmE_helical"/>
    <property type="match status" value="1"/>
</dbReference>
<dbReference type="NCBIfam" id="TIGR00450">
    <property type="entry name" value="mnmE_trmE_thdF"/>
    <property type="match status" value="1"/>
</dbReference>
<evidence type="ECO:0000256" key="1">
    <source>
        <dbReference type="ARBA" id="ARBA00011043"/>
    </source>
</evidence>
<evidence type="ECO:0000256" key="3">
    <source>
        <dbReference type="ARBA" id="ARBA00022741"/>
    </source>
</evidence>
<dbReference type="CDD" id="cd14858">
    <property type="entry name" value="TrmE_N"/>
    <property type="match status" value="1"/>
</dbReference>
<dbReference type="HAMAP" id="MF_00379">
    <property type="entry name" value="GTPase_MnmE"/>
    <property type="match status" value="1"/>
</dbReference>
<dbReference type="SUPFAM" id="SSF116878">
    <property type="entry name" value="TrmE connector domain"/>
    <property type="match status" value="1"/>
</dbReference>
<dbReference type="Proteomes" id="UP001642483">
    <property type="component" value="Unassembled WGS sequence"/>
</dbReference>
<proteinExistence type="inferred from homology"/>
<evidence type="ECO:0000313" key="8">
    <source>
        <dbReference type="Proteomes" id="UP001642483"/>
    </source>
</evidence>
<dbReference type="InterPro" id="IPR018948">
    <property type="entry name" value="GTP-bd_TrmE_N"/>
</dbReference>
<organism evidence="7 8">
    <name type="scientific">Clavelina lepadiformis</name>
    <name type="common">Light-bulb sea squirt</name>
    <name type="synonym">Ascidia lepadiformis</name>
    <dbReference type="NCBI Taxonomy" id="159417"/>
    <lineage>
        <taxon>Eukaryota</taxon>
        <taxon>Metazoa</taxon>
        <taxon>Chordata</taxon>
        <taxon>Tunicata</taxon>
        <taxon>Ascidiacea</taxon>
        <taxon>Aplousobranchia</taxon>
        <taxon>Clavelinidae</taxon>
        <taxon>Clavelina</taxon>
    </lineage>
</organism>
<dbReference type="InterPro" id="IPR006073">
    <property type="entry name" value="GTP-bd"/>
</dbReference>
<reference evidence="7 8" key="1">
    <citation type="submission" date="2024-02" db="EMBL/GenBank/DDBJ databases">
        <authorList>
            <person name="Daric V."/>
            <person name="Darras S."/>
        </authorList>
    </citation>
    <scope>NUCLEOTIDE SEQUENCE [LARGE SCALE GENOMIC DNA]</scope>
</reference>
<evidence type="ECO:0000259" key="6">
    <source>
        <dbReference type="PROSITE" id="PS51709"/>
    </source>
</evidence>
<accession>A0ABP0G4M9</accession>
<evidence type="ECO:0000313" key="7">
    <source>
        <dbReference type="EMBL" id="CAK8686473.1"/>
    </source>
</evidence>
<keyword evidence="4 5" id="KW-0342">GTP-binding</keyword>
<dbReference type="InterPro" id="IPR027417">
    <property type="entry name" value="P-loop_NTPase"/>
</dbReference>
<comment type="caution">
    <text evidence="7">The sequence shown here is derived from an EMBL/GenBank/DDBJ whole genome shotgun (WGS) entry which is preliminary data.</text>
</comment>
<dbReference type="InterPro" id="IPR004520">
    <property type="entry name" value="GTPase_MnmE"/>
</dbReference>
<feature type="domain" description="TrmE-type G" evidence="6">
    <location>
        <begin position="254"/>
        <end position="427"/>
    </location>
</feature>
<dbReference type="InterPro" id="IPR031168">
    <property type="entry name" value="G_TrmE"/>
</dbReference>